<reference evidence="1" key="1">
    <citation type="journal article" date="2014" name="Int. J. Syst. Evol. Microbiol.">
        <title>Complete genome sequence of Corynebacterium casei LMG S-19264T (=DSM 44701T), isolated from a smear-ripened cheese.</title>
        <authorList>
            <consortium name="US DOE Joint Genome Institute (JGI-PGF)"/>
            <person name="Walter F."/>
            <person name="Albersmeier A."/>
            <person name="Kalinowski J."/>
            <person name="Ruckert C."/>
        </authorList>
    </citation>
    <scope>NUCLEOTIDE SEQUENCE</scope>
    <source>
        <strain evidence="1">CGMCC 1.15178</strain>
    </source>
</reference>
<dbReference type="PANTHER" id="PTHR42110">
    <property type="entry name" value="L-ASPARAGINASE, PUTATIVE (AFU_ORTHOLOGUE AFUA_3G11890)-RELATED"/>
    <property type="match status" value="1"/>
</dbReference>
<accession>A0A916Z4R0</accession>
<comment type="caution">
    <text evidence="1">The sequence shown here is derived from an EMBL/GenBank/DDBJ whole genome shotgun (WGS) entry which is preliminary data.</text>
</comment>
<proteinExistence type="predicted"/>
<dbReference type="InterPro" id="IPR010349">
    <property type="entry name" value="Asparaginase_II"/>
</dbReference>
<dbReference type="EMBL" id="BMHP01000002">
    <property type="protein sequence ID" value="GGD75896.1"/>
    <property type="molecule type" value="Genomic_DNA"/>
</dbReference>
<evidence type="ECO:0000313" key="1">
    <source>
        <dbReference type="EMBL" id="GGD75896.1"/>
    </source>
</evidence>
<protein>
    <submittedName>
        <fullName evidence="1">Asparaginase</fullName>
    </submittedName>
</protein>
<dbReference type="PANTHER" id="PTHR42110:SF1">
    <property type="entry name" value="L-ASPARAGINASE, PUTATIVE (AFU_ORTHOLOGUE AFUA_3G11890)-RELATED"/>
    <property type="match status" value="1"/>
</dbReference>
<gene>
    <name evidence="1" type="ORF">GCM10010911_37380</name>
</gene>
<keyword evidence="2" id="KW-1185">Reference proteome</keyword>
<organism evidence="1 2">
    <name type="scientific">Paenibacillus nasutitermitis</name>
    <dbReference type="NCBI Taxonomy" id="1652958"/>
    <lineage>
        <taxon>Bacteria</taxon>
        <taxon>Bacillati</taxon>
        <taxon>Bacillota</taxon>
        <taxon>Bacilli</taxon>
        <taxon>Bacillales</taxon>
        <taxon>Paenibacillaceae</taxon>
        <taxon>Paenibacillus</taxon>
    </lineage>
</organism>
<dbReference type="AlphaFoldDB" id="A0A916Z4R0"/>
<name>A0A916Z4R0_9BACL</name>
<dbReference type="Pfam" id="PF06089">
    <property type="entry name" value="Asparaginase_II"/>
    <property type="match status" value="1"/>
</dbReference>
<reference evidence="1" key="2">
    <citation type="submission" date="2020-09" db="EMBL/GenBank/DDBJ databases">
        <authorList>
            <person name="Sun Q."/>
            <person name="Zhou Y."/>
        </authorList>
    </citation>
    <scope>NUCLEOTIDE SEQUENCE</scope>
    <source>
        <strain evidence="1">CGMCC 1.15178</strain>
    </source>
</reference>
<dbReference type="RefSeq" id="WP_188993411.1">
    <property type="nucleotide sequence ID" value="NZ_BMHP01000002.1"/>
</dbReference>
<dbReference type="Proteomes" id="UP000612456">
    <property type="component" value="Unassembled WGS sequence"/>
</dbReference>
<sequence length="348" mass="37115">MTSNQNIEQRAIEVLGEPLEVTTRGDWVENVHSGHVAVVSSEGKIIAHAGDPGIGTIIRSTAKPFQAIPSVLGGIVEKYGLPDEAIALMTASHRGTPRHLFVLERMLELTGVDENDLVFAETMPADPQNREEGLHIGVKPRKLFHVCAGKHIAMLALCKLKGWPPDSYTDPGHPLQQELLATVASYAGLPLDSIGLAVDGCGLPVFALPLWRLAFMYARLSSPSPEGVDSATKAAAARITAAMNNAPDLVEGYGRLASVMLADDNVIAKSGAQGVFVFALRKEGIAVALKLADGGESAWPGCSAAVLEQLHAGADVMERINNYFSAEIYNSAGQLTGRREPSLRLKFH</sequence>
<evidence type="ECO:0000313" key="2">
    <source>
        <dbReference type="Proteomes" id="UP000612456"/>
    </source>
</evidence>